<dbReference type="GO" id="GO:0016787">
    <property type="term" value="F:hydrolase activity"/>
    <property type="evidence" value="ECO:0007669"/>
    <property type="project" value="UniProtKB-KW"/>
</dbReference>
<dbReference type="SUPFAM" id="SSF51556">
    <property type="entry name" value="Metallo-dependent hydrolases"/>
    <property type="match status" value="1"/>
</dbReference>
<dbReference type="InterPro" id="IPR013108">
    <property type="entry name" value="Amidohydro_3"/>
</dbReference>
<dbReference type="EC" id="3.5.-.-" evidence="2"/>
<organism evidence="2 3">
    <name type="scientific">Spongisporangium articulatum</name>
    <dbReference type="NCBI Taxonomy" id="3362603"/>
    <lineage>
        <taxon>Bacteria</taxon>
        <taxon>Bacillati</taxon>
        <taxon>Actinomycetota</taxon>
        <taxon>Actinomycetes</taxon>
        <taxon>Kineosporiales</taxon>
        <taxon>Kineosporiaceae</taxon>
        <taxon>Spongisporangium</taxon>
    </lineage>
</organism>
<dbReference type="RefSeq" id="WP_398283450.1">
    <property type="nucleotide sequence ID" value="NZ_JBITLV010000006.1"/>
</dbReference>
<evidence type="ECO:0000313" key="2">
    <source>
        <dbReference type="EMBL" id="MFI7589097.1"/>
    </source>
</evidence>
<accession>A0ABW8AU06</accession>
<dbReference type="PANTHER" id="PTHR22642:SF2">
    <property type="entry name" value="PROTEIN LONG AFTER FAR-RED 3"/>
    <property type="match status" value="1"/>
</dbReference>
<dbReference type="PANTHER" id="PTHR22642">
    <property type="entry name" value="IMIDAZOLONEPROPIONASE"/>
    <property type="match status" value="1"/>
</dbReference>
<keyword evidence="2" id="KW-0378">Hydrolase</keyword>
<comment type="caution">
    <text evidence="2">The sequence shown here is derived from an EMBL/GenBank/DDBJ whole genome shotgun (WGS) entry which is preliminary data.</text>
</comment>
<keyword evidence="3" id="KW-1185">Reference proteome</keyword>
<protein>
    <submittedName>
        <fullName evidence="2">Amidohydrolase</fullName>
        <ecNumber evidence="2">3.5.-.-</ecNumber>
    </submittedName>
</protein>
<dbReference type="SUPFAM" id="SSF51338">
    <property type="entry name" value="Composite domain of metallo-dependent hydrolases"/>
    <property type="match status" value="1"/>
</dbReference>
<dbReference type="Pfam" id="PF07969">
    <property type="entry name" value="Amidohydro_3"/>
    <property type="match status" value="1"/>
</dbReference>
<dbReference type="Proteomes" id="UP001612915">
    <property type="component" value="Unassembled WGS sequence"/>
</dbReference>
<feature type="domain" description="Amidohydrolase 3" evidence="1">
    <location>
        <begin position="44"/>
        <end position="447"/>
    </location>
</feature>
<reference evidence="2 3" key="1">
    <citation type="submission" date="2024-10" db="EMBL/GenBank/DDBJ databases">
        <title>The Natural Products Discovery Center: Release of the First 8490 Sequenced Strains for Exploring Actinobacteria Biosynthetic Diversity.</title>
        <authorList>
            <person name="Kalkreuter E."/>
            <person name="Kautsar S.A."/>
            <person name="Yang D."/>
            <person name="Bader C.D."/>
            <person name="Teijaro C.N."/>
            <person name="Fluegel L."/>
            <person name="Davis C.M."/>
            <person name="Simpson J.R."/>
            <person name="Lauterbach L."/>
            <person name="Steele A.D."/>
            <person name="Gui C."/>
            <person name="Meng S."/>
            <person name="Li G."/>
            <person name="Viehrig K."/>
            <person name="Ye F."/>
            <person name="Su P."/>
            <person name="Kiefer A.F."/>
            <person name="Nichols A."/>
            <person name="Cepeda A.J."/>
            <person name="Yan W."/>
            <person name="Fan B."/>
            <person name="Jiang Y."/>
            <person name="Adhikari A."/>
            <person name="Zheng C.-J."/>
            <person name="Schuster L."/>
            <person name="Cowan T.M."/>
            <person name="Smanski M.J."/>
            <person name="Chevrette M.G."/>
            <person name="De Carvalho L.P.S."/>
            <person name="Shen B."/>
        </authorList>
    </citation>
    <scope>NUCLEOTIDE SEQUENCE [LARGE SCALE GENOMIC DNA]</scope>
    <source>
        <strain evidence="2 3">NPDC049639</strain>
    </source>
</reference>
<sequence>MTQLLRNARLLDGRLASLVVDGGTVAWIGPADSEPVAVEDLPAVDVAGRLLLPAFVDAHVHLTETALLMEGLDLTGARSVTEILDAVAAAARSGRGRTVLGHGWDELRLTEERPPSRAELDRAADGGEVYLARVDVHSAVVSSALAERAGAPVQDGWDDTGRVERDAHHVVRRLTRYSIGADERRRLQILALRAAAAAGITEVHEMSAPHVAPEEDLRGAMSLTGGGLPRVVGYHGEAVTSVLQAQDLVARLGPVAGLAGDLMADGSLGSRTAALISDYADAPGHRGHRYLSEEQVRDHVVACTLAGLQAGFHAIGDDAVACVLAGFEAAAAITGERSIRNAGHRVEHVEAIDERGVQTMARLGLAASVQPGFDERWGGPEGMYAQRLGPERAAGLNPFASMVRAGVRVLFGSDSPVTPFAPWQTVRAAVRHGTEEHRIALGDALRAHVTPGVGLVPRVGAPADLVAWEMPEEFSVTGVIGRRPQSDLEELLTSDGEGDMPVPGVFTAVRAEVTIQ</sequence>
<dbReference type="InterPro" id="IPR011059">
    <property type="entry name" value="Metal-dep_hydrolase_composite"/>
</dbReference>
<evidence type="ECO:0000313" key="3">
    <source>
        <dbReference type="Proteomes" id="UP001612915"/>
    </source>
</evidence>
<gene>
    <name evidence="2" type="ORF">ACIB24_18700</name>
</gene>
<dbReference type="Gene3D" id="3.20.20.140">
    <property type="entry name" value="Metal-dependent hydrolases"/>
    <property type="match status" value="1"/>
</dbReference>
<proteinExistence type="predicted"/>
<dbReference type="Gene3D" id="2.30.40.10">
    <property type="entry name" value="Urease, subunit C, domain 1"/>
    <property type="match status" value="1"/>
</dbReference>
<name>A0ABW8AU06_9ACTN</name>
<dbReference type="Gene3D" id="3.10.310.70">
    <property type="match status" value="1"/>
</dbReference>
<dbReference type="InterPro" id="IPR032466">
    <property type="entry name" value="Metal_Hydrolase"/>
</dbReference>
<dbReference type="EMBL" id="JBITLV010000006">
    <property type="protein sequence ID" value="MFI7589097.1"/>
    <property type="molecule type" value="Genomic_DNA"/>
</dbReference>
<evidence type="ECO:0000259" key="1">
    <source>
        <dbReference type="Pfam" id="PF07969"/>
    </source>
</evidence>